<keyword evidence="3" id="KW-1185">Reference proteome</keyword>
<gene>
    <name evidence="2" type="ORF">EVAR_73797_1</name>
</gene>
<dbReference type="AlphaFoldDB" id="A0A4C1TG06"/>
<evidence type="ECO:0000256" key="1">
    <source>
        <dbReference type="SAM" id="MobiDB-lite"/>
    </source>
</evidence>
<dbReference type="Proteomes" id="UP000299102">
    <property type="component" value="Unassembled WGS sequence"/>
</dbReference>
<organism evidence="2 3">
    <name type="scientific">Eumeta variegata</name>
    <name type="common">Bagworm moth</name>
    <name type="synonym">Eumeta japonica</name>
    <dbReference type="NCBI Taxonomy" id="151549"/>
    <lineage>
        <taxon>Eukaryota</taxon>
        <taxon>Metazoa</taxon>
        <taxon>Ecdysozoa</taxon>
        <taxon>Arthropoda</taxon>
        <taxon>Hexapoda</taxon>
        <taxon>Insecta</taxon>
        <taxon>Pterygota</taxon>
        <taxon>Neoptera</taxon>
        <taxon>Endopterygota</taxon>
        <taxon>Lepidoptera</taxon>
        <taxon>Glossata</taxon>
        <taxon>Ditrysia</taxon>
        <taxon>Tineoidea</taxon>
        <taxon>Psychidae</taxon>
        <taxon>Oiketicinae</taxon>
        <taxon>Eumeta</taxon>
    </lineage>
</organism>
<protein>
    <submittedName>
        <fullName evidence="2">Uncharacterized protein</fullName>
    </submittedName>
</protein>
<name>A0A4C1TG06_EUMVA</name>
<dbReference type="EMBL" id="BGZK01005296">
    <property type="protein sequence ID" value="GBP13412.1"/>
    <property type="molecule type" value="Genomic_DNA"/>
</dbReference>
<reference evidence="2 3" key="1">
    <citation type="journal article" date="2019" name="Commun. Biol.">
        <title>The bagworm genome reveals a unique fibroin gene that provides high tensile strength.</title>
        <authorList>
            <person name="Kono N."/>
            <person name="Nakamura H."/>
            <person name="Ohtoshi R."/>
            <person name="Tomita M."/>
            <person name="Numata K."/>
            <person name="Arakawa K."/>
        </authorList>
    </citation>
    <scope>NUCLEOTIDE SEQUENCE [LARGE SCALE GENOMIC DNA]</scope>
</reference>
<sequence length="106" mass="11022">MIPNTVSPTLATNASAIVVAPSVSTQLSLWSSGATASNSDVIIPLTSPAPSQFVVVQCAIVDPSVPANLQASSTTSTSPNPSLNLLSQQQPRIYHPQSQHLPHQII</sequence>
<evidence type="ECO:0000313" key="2">
    <source>
        <dbReference type="EMBL" id="GBP13412.1"/>
    </source>
</evidence>
<evidence type="ECO:0000313" key="3">
    <source>
        <dbReference type="Proteomes" id="UP000299102"/>
    </source>
</evidence>
<proteinExistence type="predicted"/>
<comment type="caution">
    <text evidence="2">The sequence shown here is derived from an EMBL/GenBank/DDBJ whole genome shotgun (WGS) entry which is preliminary data.</text>
</comment>
<accession>A0A4C1TG06</accession>
<feature type="compositionally biased region" description="Low complexity" evidence="1">
    <location>
        <begin position="72"/>
        <end position="90"/>
    </location>
</feature>
<feature type="region of interest" description="Disordered" evidence="1">
    <location>
        <begin position="69"/>
        <end position="90"/>
    </location>
</feature>